<dbReference type="NCBIfam" id="NF003211">
    <property type="entry name" value="PRK04173.1"/>
    <property type="match status" value="1"/>
</dbReference>
<dbReference type="SUPFAM" id="SSF55681">
    <property type="entry name" value="Class II aaRS and biotin synthetases"/>
    <property type="match status" value="1"/>
</dbReference>
<dbReference type="EMBL" id="KY684108">
    <property type="protein sequence ID" value="ARF11502.1"/>
    <property type="molecule type" value="Genomic_DNA"/>
</dbReference>
<dbReference type="InterPro" id="IPR027031">
    <property type="entry name" value="Gly-tRNA_synthase/POLG2"/>
</dbReference>
<gene>
    <name evidence="4" type="ORF">Klosneuvirus_1_359</name>
</gene>
<dbReference type="PANTHER" id="PTHR10745:SF0">
    <property type="entry name" value="GLYCINE--TRNA LIGASE"/>
    <property type="match status" value="1"/>
</dbReference>
<evidence type="ECO:0000313" key="4">
    <source>
        <dbReference type="EMBL" id="ARF11502.1"/>
    </source>
</evidence>
<keyword evidence="4" id="KW-0030">Aminoacyl-tRNA synthetase</keyword>
<feature type="domain" description="Aminoacyl-transfer RNA synthetases class-II family profile" evidence="3">
    <location>
        <begin position="38"/>
        <end position="476"/>
    </location>
</feature>
<evidence type="ECO:0000259" key="3">
    <source>
        <dbReference type="PROSITE" id="PS50862"/>
    </source>
</evidence>
<sequence length="573" mass="67036">MKNKQQQLKNCLQENQYIIPSYQAYGGLSGFQDYGVLGFKVKSKLLDNWRNFFLNEYNDTIVEIETPVIVPYNLLKASGHVDRFTDFVVFYKDEMYRADHLAKNWFKEQGKPEMVDQVDTWNQEALEANINKYKMLPEEVKVQRKNLMFDITTPKQSNVDFLRPEIAQNMFVNFKSVQQFLQKPPPFGIAQIGSSFRKEISPTQFTRMRQFTQAEIEYFADPQNKNHVNFDKYKNTVIPILTSEMQMTNAPILKISVEEAVNKKLISHQIMAYFLAKVFLFATDMGMKPDKVRFRQHLPHEMAHYASECWDLEALVNDDWLECVGCADRGCYDLQTHSTHSNTSFKVRRYLDQPYEKRSLKPQLNMKIIGNQYKKLVPQILNHFNNLDQTKMALYKGELTHGNISLNLDSAVILTNEMLNIVEETCIIEYEEYYPHTIEPSFGIDRILYAIFEQNFWARENDEQRVVLSLPLKLSPYDIAVIALSKNDKLNPVVDQIVNTLYKDHHLKCYRDDSGVSIGRKYARIDEMGIKYVITVDFDTLNDHQVTIRERDSLKQIRVNIDHITESIIQLSK</sequence>
<protein>
    <recommendedName>
        <fullName evidence="1">glycine--tRNA ligase</fullName>
        <ecNumber evidence="1">6.1.1.14</ecNumber>
    </recommendedName>
    <alternativeName>
        <fullName evidence="2">Diadenosine tetraphosphate synthetase</fullName>
    </alternativeName>
</protein>
<dbReference type="NCBIfam" id="TIGR00389">
    <property type="entry name" value="glyS_dimeric"/>
    <property type="match status" value="1"/>
</dbReference>
<dbReference type="InterPro" id="IPR045864">
    <property type="entry name" value="aa-tRNA-synth_II/BPL/LPL"/>
</dbReference>
<proteinExistence type="predicted"/>
<dbReference type="Pfam" id="PF03129">
    <property type="entry name" value="HGTP_anticodon"/>
    <property type="match status" value="1"/>
</dbReference>
<keyword evidence="4" id="KW-0436">Ligase</keyword>
<dbReference type="InterPro" id="IPR002315">
    <property type="entry name" value="tRNA-synt_gly"/>
</dbReference>
<dbReference type="Gene3D" id="3.40.50.800">
    <property type="entry name" value="Anticodon-binding domain"/>
    <property type="match status" value="1"/>
</dbReference>
<evidence type="ECO:0000256" key="1">
    <source>
        <dbReference type="ARBA" id="ARBA00012829"/>
    </source>
</evidence>
<dbReference type="PRINTS" id="PR01043">
    <property type="entry name" value="TRNASYNTHGLY"/>
</dbReference>
<accession>A0A1V0SIF1</accession>
<name>A0A1V0SIF1_9VIRU</name>
<dbReference type="GO" id="GO:0005524">
    <property type="term" value="F:ATP binding"/>
    <property type="evidence" value="ECO:0007669"/>
    <property type="project" value="InterPro"/>
</dbReference>
<dbReference type="InterPro" id="IPR036621">
    <property type="entry name" value="Anticodon-bd_dom_sf"/>
</dbReference>
<organism evidence="4">
    <name type="scientific">Klosneuvirus KNV1</name>
    <dbReference type="NCBI Taxonomy" id="1977640"/>
    <lineage>
        <taxon>Viruses</taxon>
        <taxon>Varidnaviria</taxon>
        <taxon>Bamfordvirae</taxon>
        <taxon>Nucleocytoviricota</taxon>
        <taxon>Megaviricetes</taxon>
        <taxon>Imitervirales</taxon>
        <taxon>Mimiviridae</taxon>
        <taxon>Klosneuvirinae</taxon>
        <taxon>Klosneuvirus</taxon>
    </lineage>
</organism>
<dbReference type="EC" id="6.1.1.14" evidence="1"/>
<dbReference type="Gene3D" id="3.30.40.230">
    <property type="match status" value="1"/>
</dbReference>
<dbReference type="InterPro" id="IPR004154">
    <property type="entry name" value="Anticodon-bd"/>
</dbReference>
<dbReference type="SUPFAM" id="SSF52954">
    <property type="entry name" value="Class II aaRS ABD-related"/>
    <property type="match status" value="1"/>
</dbReference>
<dbReference type="PANTHER" id="PTHR10745">
    <property type="entry name" value="GLYCYL-TRNA SYNTHETASE/DNA POLYMERASE SUBUNIT GAMMA-2"/>
    <property type="match status" value="1"/>
</dbReference>
<dbReference type="GO" id="GO:0004820">
    <property type="term" value="F:glycine-tRNA ligase activity"/>
    <property type="evidence" value="ECO:0007669"/>
    <property type="project" value="UniProtKB-EC"/>
</dbReference>
<reference evidence="4" key="1">
    <citation type="journal article" date="2017" name="Science">
        <title>Giant viruses with an expanded complement of translation system components.</title>
        <authorList>
            <person name="Schulz F."/>
            <person name="Yutin N."/>
            <person name="Ivanova N.N."/>
            <person name="Ortega D.R."/>
            <person name="Lee T.K."/>
            <person name="Vierheilig J."/>
            <person name="Daims H."/>
            <person name="Horn M."/>
            <person name="Wagner M."/>
            <person name="Jensen G.J."/>
            <person name="Kyrpides N.C."/>
            <person name="Koonin E.V."/>
            <person name="Woyke T."/>
        </authorList>
    </citation>
    <scope>NUCLEOTIDE SEQUENCE</scope>
    <source>
        <strain evidence="4">KNV1</strain>
    </source>
</reference>
<dbReference type="PROSITE" id="PS50862">
    <property type="entry name" value="AA_TRNA_LIGASE_II"/>
    <property type="match status" value="1"/>
</dbReference>
<dbReference type="InterPro" id="IPR006195">
    <property type="entry name" value="aa-tRNA-synth_II"/>
</dbReference>
<dbReference type="Gene3D" id="3.30.930.10">
    <property type="entry name" value="Bira Bifunctional Protein, Domain 2"/>
    <property type="match status" value="1"/>
</dbReference>
<evidence type="ECO:0000256" key="2">
    <source>
        <dbReference type="ARBA" id="ARBA00030057"/>
    </source>
</evidence>